<dbReference type="Proteomes" id="UP001152797">
    <property type="component" value="Unassembled WGS sequence"/>
</dbReference>
<evidence type="ECO:0000313" key="4">
    <source>
        <dbReference type="EMBL" id="CAL4800670.1"/>
    </source>
</evidence>
<accession>A0A9P1DNK8</accession>
<evidence type="ECO:0000313" key="5">
    <source>
        <dbReference type="Proteomes" id="UP001152797"/>
    </source>
</evidence>
<feature type="transmembrane region" description="Helical" evidence="1">
    <location>
        <begin position="12"/>
        <end position="32"/>
    </location>
</feature>
<keyword evidence="1" id="KW-0812">Transmembrane</keyword>
<keyword evidence="1" id="KW-1133">Transmembrane helix</keyword>
<comment type="caution">
    <text evidence="2">The sequence shown here is derived from an EMBL/GenBank/DDBJ whole genome shotgun (WGS) entry which is preliminary data.</text>
</comment>
<keyword evidence="5" id="KW-1185">Reference proteome</keyword>
<dbReference type="AlphaFoldDB" id="A0A9P1DNK8"/>
<feature type="transmembrane region" description="Helical" evidence="1">
    <location>
        <begin position="44"/>
        <end position="61"/>
    </location>
</feature>
<name>A0A9P1DNK8_9DINO</name>
<dbReference type="EMBL" id="CAMXCT020005824">
    <property type="protein sequence ID" value="CAL1166733.1"/>
    <property type="molecule type" value="Genomic_DNA"/>
</dbReference>
<organism evidence="2">
    <name type="scientific">Cladocopium goreaui</name>
    <dbReference type="NCBI Taxonomy" id="2562237"/>
    <lineage>
        <taxon>Eukaryota</taxon>
        <taxon>Sar</taxon>
        <taxon>Alveolata</taxon>
        <taxon>Dinophyceae</taxon>
        <taxon>Suessiales</taxon>
        <taxon>Symbiodiniaceae</taxon>
        <taxon>Cladocopium</taxon>
    </lineage>
</organism>
<sequence length="124" mass="13031">MECAENRILGIGAGLFAVILIFTLSFSAVALVSCAARSCRQSSFCLVLLLNVALIGLLVALPKGCRQVVQTIGINRQGQFLDIAVAVVIIGALGSTALAANEFLLRSTLAVPRDERLAGWRSSS</sequence>
<evidence type="ECO:0000256" key="1">
    <source>
        <dbReference type="SAM" id="Phobius"/>
    </source>
</evidence>
<dbReference type="EMBL" id="CAMXCT030005824">
    <property type="protein sequence ID" value="CAL4800670.1"/>
    <property type="molecule type" value="Genomic_DNA"/>
</dbReference>
<feature type="transmembrane region" description="Helical" evidence="1">
    <location>
        <begin position="81"/>
        <end position="100"/>
    </location>
</feature>
<protein>
    <submittedName>
        <fullName evidence="4">Fibronectin type-III domain-containing protein</fullName>
    </submittedName>
</protein>
<proteinExistence type="predicted"/>
<reference evidence="3" key="2">
    <citation type="submission" date="2024-04" db="EMBL/GenBank/DDBJ databases">
        <authorList>
            <person name="Chen Y."/>
            <person name="Shah S."/>
            <person name="Dougan E. K."/>
            <person name="Thang M."/>
            <person name="Chan C."/>
        </authorList>
    </citation>
    <scope>NUCLEOTIDE SEQUENCE [LARGE SCALE GENOMIC DNA]</scope>
</reference>
<reference evidence="2" key="1">
    <citation type="submission" date="2022-10" db="EMBL/GenBank/DDBJ databases">
        <authorList>
            <person name="Chen Y."/>
            <person name="Dougan E. K."/>
            <person name="Chan C."/>
            <person name="Rhodes N."/>
            <person name="Thang M."/>
        </authorList>
    </citation>
    <scope>NUCLEOTIDE SEQUENCE</scope>
</reference>
<evidence type="ECO:0000313" key="2">
    <source>
        <dbReference type="EMBL" id="CAI4013358.1"/>
    </source>
</evidence>
<evidence type="ECO:0000313" key="3">
    <source>
        <dbReference type="EMBL" id="CAL1166733.1"/>
    </source>
</evidence>
<dbReference type="EMBL" id="CAMXCT010005824">
    <property type="protein sequence ID" value="CAI4013358.1"/>
    <property type="molecule type" value="Genomic_DNA"/>
</dbReference>
<keyword evidence="1" id="KW-0472">Membrane</keyword>
<gene>
    <name evidence="2" type="ORF">C1SCF055_LOCUS38341</name>
</gene>
<dbReference type="PROSITE" id="PS51257">
    <property type="entry name" value="PROKAR_LIPOPROTEIN"/>
    <property type="match status" value="1"/>
</dbReference>